<name>A0ABQ8UHR6_9EUKA</name>
<sequence>MWLVSVRPAAESHTKPGGCIDPALLRSDACPLDSLPVLNYASLSETALPPRATPKRPKPAAASSATPNSARSSPSDLSAVGFHGDLPSFIIECPRPTQREYRYCRPRCERIAVGERWRGTRAVVSASQSPAAWRDVARVACWCWNREVVGSGNAGGHAAPQQPLSLVAGGPEKTDGGRWE</sequence>
<dbReference type="Proteomes" id="UP001141327">
    <property type="component" value="Unassembled WGS sequence"/>
</dbReference>
<protein>
    <submittedName>
        <fullName evidence="2">Uncharacterized protein</fullName>
    </submittedName>
</protein>
<organism evidence="2 3">
    <name type="scientific">Paratrimastix pyriformis</name>
    <dbReference type="NCBI Taxonomy" id="342808"/>
    <lineage>
        <taxon>Eukaryota</taxon>
        <taxon>Metamonada</taxon>
        <taxon>Preaxostyla</taxon>
        <taxon>Paratrimastigidae</taxon>
        <taxon>Paratrimastix</taxon>
    </lineage>
</organism>
<feature type="compositionally biased region" description="Low complexity" evidence="1">
    <location>
        <begin position="59"/>
        <end position="75"/>
    </location>
</feature>
<accession>A0ABQ8UHR6</accession>
<evidence type="ECO:0000313" key="2">
    <source>
        <dbReference type="EMBL" id="KAJ4457971.1"/>
    </source>
</evidence>
<evidence type="ECO:0000313" key="3">
    <source>
        <dbReference type="Proteomes" id="UP001141327"/>
    </source>
</evidence>
<feature type="region of interest" description="Disordered" evidence="1">
    <location>
        <begin position="48"/>
        <end position="77"/>
    </location>
</feature>
<dbReference type="EMBL" id="JAPMOS010000036">
    <property type="protein sequence ID" value="KAJ4457971.1"/>
    <property type="molecule type" value="Genomic_DNA"/>
</dbReference>
<keyword evidence="3" id="KW-1185">Reference proteome</keyword>
<feature type="region of interest" description="Disordered" evidence="1">
    <location>
        <begin position="154"/>
        <end position="180"/>
    </location>
</feature>
<evidence type="ECO:0000256" key="1">
    <source>
        <dbReference type="SAM" id="MobiDB-lite"/>
    </source>
</evidence>
<gene>
    <name evidence="2" type="ORF">PAPYR_6364</name>
</gene>
<comment type="caution">
    <text evidence="2">The sequence shown here is derived from an EMBL/GenBank/DDBJ whole genome shotgun (WGS) entry which is preliminary data.</text>
</comment>
<proteinExistence type="predicted"/>
<reference evidence="2" key="1">
    <citation type="journal article" date="2022" name="bioRxiv">
        <title>Genomics of Preaxostyla Flagellates Illuminates Evolutionary Transitions and the Path Towards Mitochondrial Loss.</title>
        <authorList>
            <person name="Novak L.V.F."/>
            <person name="Treitli S.C."/>
            <person name="Pyrih J."/>
            <person name="Halakuc P."/>
            <person name="Pipaliya S.V."/>
            <person name="Vacek V."/>
            <person name="Brzon O."/>
            <person name="Soukal P."/>
            <person name="Eme L."/>
            <person name="Dacks J.B."/>
            <person name="Karnkowska A."/>
            <person name="Elias M."/>
            <person name="Hampl V."/>
        </authorList>
    </citation>
    <scope>NUCLEOTIDE SEQUENCE</scope>
    <source>
        <strain evidence="2">RCP-MX</strain>
    </source>
</reference>